<dbReference type="InterPro" id="IPR050738">
    <property type="entry name" value="Sulfatase"/>
</dbReference>
<keyword evidence="4" id="KW-0106">Calcium</keyword>
<sequence length="555" mass="62060">MKRITLRGLILLATAIVYIDTTSAQKAADKNKPNIILIMVDDMGYSDIGAYGSEIQTPHLDKLASEGLRFKEFYNNAICAPTRASLLTGQYPHRAGIGYFDVNLGLPAYQGFLNKESLTIGEVLRGAGYSTLLSGKWHVGNDSLSWPNQRGFDQFYGVIGGGANYFNNYPMPLFGRDYPVVLVENNKRLNPEPNSYYFTDEITNHAVTFLEEQNKTNKPFFLYVAYTAPHWPLHALPEDIAKYKGKYDKGWDELRKERYARQQQLGILDAQSKPAERDASIPQWDNLTYDEQKLWAARMEVYAAMVDRMDQGVGKIVAKLKQLKKDDNTLLVFISDNGAEGGNHTFGGRGKRLNSGPVGTAGSFDYVFKNWAHVSNTPLNSYKGNMHEGGISSPLIAWYPKRIKANTIAKGTGHLIDLAPTFYEVAGVKYPQQFKGITPHALPGKSLVPVFTSSTQQVSRTEPIFWERAGNRAVRKGKWKLVADHQKAWELYDLEADRGETTDLSGQHPEVVRELAFDYTQWAARTGVVEYETIKPKNAPGAPAETKQPASRSTN</sequence>
<organism evidence="7 8">
    <name type="scientific">Ohtaekwangia kribbensis</name>
    <dbReference type="NCBI Taxonomy" id="688913"/>
    <lineage>
        <taxon>Bacteria</taxon>
        <taxon>Pseudomonadati</taxon>
        <taxon>Bacteroidota</taxon>
        <taxon>Cytophagia</taxon>
        <taxon>Cytophagales</taxon>
        <taxon>Fulvivirgaceae</taxon>
        <taxon>Ohtaekwangia</taxon>
    </lineage>
</organism>
<evidence type="ECO:0000256" key="5">
    <source>
        <dbReference type="SAM" id="MobiDB-lite"/>
    </source>
</evidence>
<dbReference type="PANTHER" id="PTHR42693:SF53">
    <property type="entry name" value="ENDO-4-O-SULFATASE"/>
    <property type="match status" value="1"/>
</dbReference>
<dbReference type="InterPro" id="IPR000917">
    <property type="entry name" value="Sulfatase_N"/>
</dbReference>
<dbReference type="InterPro" id="IPR024607">
    <property type="entry name" value="Sulfatase_CS"/>
</dbReference>
<evidence type="ECO:0000256" key="1">
    <source>
        <dbReference type="ARBA" id="ARBA00008779"/>
    </source>
</evidence>
<keyword evidence="3 7" id="KW-0378">Hydrolase</keyword>
<comment type="similarity">
    <text evidence="1">Belongs to the sulfatase family.</text>
</comment>
<dbReference type="SUPFAM" id="SSF53649">
    <property type="entry name" value="Alkaline phosphatase-like"/>
    <property type="match status" value="1"/>
</dbReference>
<dbReference type="Pfam" id="PF00884">
    <property type="entry name" value="Sulfatase"/>
    <property type="match status" value="1"/>
</dbReference>
<dbReference type="RefSeq" id="WP_377577145.1">
    <property type="nucleotide sequence ID" value="NZ_JBHTKA010000001.1"/>
</dbReference>
<dbReference type="Gene3D" id="3.40.720.10">
    <property type="entry name" value="Alkaline Phosphatase, subunit A"/>
    <property type="match status" value="1"/>
</dbReference>
<dbReference type="EMBL" id="JBHTKA010000001">
    <property type="protein sequence ID" value="MFD0999172.1"/>
    <property type="molecule type" value="Genomic_DNA"/>
</dbReference>
<feature type="region of interest" description="Disordered" evidence="5">
    <location>
        <begin position="535"/>
        <end position="555"/>
    </location>
</feature>
<evidence type="ECO:0000313" key="8">
    <source>
        <dbReference type="Proteomes" id="UP001597112"/>
    </source>
</evidence>
<keyword evidence="2" id="KW-0479">Metal-binding</keyword>
<dbReference type="PROSITE" id="PS00149">
    <property type="entry name" value="SULFATASE_2"/>
    <property type="match status" value="1"/>
</dbReference>
<proteinExistence type="inferred from homology"/>
<evidence type="ECO:0000313" key="7">
    <source>
        <dbReference type="EMBL" id="MFD0999172.1"/>
    </source>
</evidence>
<keyword evidence="8" id="KW-1185">Reference proteome</keyword>
<evidence type="ECO:0000259" key="6">
    <source>
        <dbReference type="Pfam" id="PF00884"/>
    </source>
</evidence>
<protein>
    <submittedName>
        <fullName evidence="7">Arylsulfatase</fullName>
        <ecNumber evidence="7">3.1.6.-</ecNumber>
    </submittedName>
</protein>
<name>A0ABW3JZA6_9BACT</name>
<dbReference type="Proteomes" id="UP001597112">
    <property type="component" value="Unassembled WGS sequence"/>
</dbReference>
<dbReference type="InterPro" id="IPR017850">
    <property type="entry name" value="Alkaline_phosphatase_core_sf"/>
</dbReference>
<dbReference type="CDD" id="cd16025">
    <property type="entry name" value="PAS_like"/>
    <property type="match status" value="1"/>
</dbReference>
<dbReference type="PANTHER" id="PTHR42693">
    <property type="entry name" value="ARYLSULFATASE FAMILY MEMBER"/>
    <property type="match status" value="1"/>
</dbReference>
<evidence type="ECO:0000256" key="2">
    <source>
        <dbReference type="ARBA" id="ARBA00022723"/>
    </source>
</evidence>
<feature type="domain" description="Sulfatase N-terminal" evidence="6">
    <location>
        <begin position="33"/>
        <end position="428"/>
    </location>
</feature>
<reference evidence="8" key="1">
    <citation type="journal article" date="2019" name="Int. J. Syst. Evol. Microbiol.">
        <title>The Global Catalogue of Microorganisms (GCM) 10K type strain sequencing project: providing services to taxonomists for standard genome sequencing and annotation.</title>
        <authorList>
            <consortium name="The Broad Institute Genomics Platform"/>
            <consortium name="The Broad Institute Genome Sequencing Center for Infectious Disease"/>
            <person name="Wu L."/>
            <person name="Ma J."/>
        </authorList>
    </citation>
    <scope>NUCLEOTIDE SEQUENCE [LARGE SCALE GENOMIC DNA]</scope>
    <source>
        <strain evidence="8">CCUG 58938</strain>
    </source>
</reference>
<evidence type="ECO:0000256" key="4">
    <source>
        <dbReference type="ARBA" id="ARBA00022837"/>
    </source>
</evidence>
<evidence type="ECO:0000256" key="3">
    <source>
        <dbReference type="ARBA" id="ARBA00022801"/>
    </source>
</evidence>
<dbReference type="PROSITE" id="PS00523">
    <property type="entry name" value="SULFATASE_1"/>
    <property type="match status" value="1"/>
</dbReference>
<dbReference type="Gene3D" id="3.30.1120.10">
    <property type="match status" value="1"/>
</dbReference>
<accession>A0ABW3JZA6</accession>
<comment type="caution">
    <text evidence="7">The sequence shown here is derived from an EMBL/GenBank/DDBJ whole genome shotgun (WGS) entry which is preliminary data.</text>
</comment>
<dbReference type="EC" id="3.1.6.-" evidence="7"/>
<gene>
    <name evidence="7" type="ORF">ACFQ21_07630</name>
</gene>
<dbReference type="GO" id="GO:0016787">
    <property type="term" value="F:hydrolase activity"/>
    <property type="evidence" value="ECO:0007669"/>
    <property type="project" value="UniProtKB-KW"/>
</dbReference>